<evidence type="ECO:0000256" key="21">
    <source>
        <dbReference type="ARBA" id="ARBA00022741"/>
    </source>
</evidence>
<comment type="subcellular location">
    <subcellularLocation>
        <location evidence="31">Host cytoplasmic vesicle</location>
    </subcellularLocation>
    <subcellularLocation>
        <location evidence="3">Host nucleus</location>
    </subcellularLocation>
    <subcellularLocation>
        <location evidence="4">Virion</location>
    </subcellularLocation>
</comment>
<evidence type="ECO:0000256" key="31">
    <source>
        <dbReference type="ARBA" id="ARBA00034108"/>
    </source>
</evidence>
<keyword evidence="16" id="KW-0945">Host-virus interaction</keyword>
<dbReference type="InterPro" id="IPR001592">
    <property type="entry name" value="Poty_coat"/>
</dbReference>
<dbReference type="CDD" id="cd00515">
    <property type="entry name" value="HAM1"/>
    <property type="match status" value="1"/>
</dbReference>
<dbReference type="SUPFAM" id="SSF50494">
    <property type="entry name" value="Trypsin-like serine proteases"/>
    <property type="match status" value="1"/>
</dbReference>
<evidence type="ECO:0000256" key="11">
    <source>
        <dbReference type="ARBA" id="ARBA00022497"/>
    </source>
</evidence>
<comment type="function">
    <text evidence="29">Involved in aphid transmission, cell-to-cell and systemis movement, encapsidation of the viral RNA and in the regulation of viral RNA amplification.</text>
</comment>
<evidence type="ECO:0000256" key="20">
    <source>
        <dbReference type="ARBA" id="ARBA00022695"/>
    </source>
</evidence>
<dbReference type="InterPro" id="IPR007094">
    <property type="entry name" value="RNA-dir_pol_PSvirus"/>
</dbReference>
<evidence type="ECO:0000256" key="13">
    <source>
        <dbReference type="ARBA" id="ARBA00022553"/>
    </source>
</evidence>
<comment type="similarity">
    <text evidence="5 34">Belongs to the potyviridae genome polyprotein family.</text>
</comment>
<comment type="function">
    <text evidence="30">Has helicase activity. It may be involved in replication.</text>
</comment>
<keyword evidence="13" id="KW-0597">Phosphoprotein</keyword>
<keyword evidence="26" id="KW-0946">Virion</keyword>
<dbReference type="InterPro" id="IPR009003">
    <property type="entry name" value="Peptidase_S1_PA"/>
</dbReference>
<dbReference type="SUPFAM" id="SSF52972">
    <property type="entry name" value="ITPase-like"/>
    <property type="match status" value="1"/>
</dbReference>
<evidence type="ECO:0000256" key="8">
    <source>
        <dbReference type="ARBA" id="ARBA00022463"/>
    </source>
</evidence>
<accession>A0A1D8FFY0</accession>
<proteinExistence type="inferred from homology"/>
<keyword evidence="18" id="KW-0645">Protease</keyword>
<dbReference type="InterPro" id="IPR043504">
    <property type="entry name" value="Peptidase_S1_PA_chymotrypsin"/>
</dbReference>
<dbReference type="SMART" id="SM00487">
    <property type="entry name" value="DEXDc"/>
    <property type="match status" value="1"/>
</dbReference>
<dbReference type="GO" id="GO:0039694">
    <property type="term" value="P:viral RNA genome replication"/>
    <property type="evidence" value="ECO:0007669"/>
    <property type="project" value="InterPro"/>
</dbReference>
<dbReference type="PROSITE" id="PS50507">
    <property type="entry name" value="RDRP_SSRNA_POS"/>
    <property type="match status" value="1"/>
</dbReference>
<feature type="domain" description="RdRp catalytic" evidence="36">
    <location>
        <begin position="2547"/>
        <end position="2671"/>
    </location>
</feature>
<dbReference type="PROSITE" id="PS51744">
    <property type="entry name" value="HC_PRO_CPD"/>
    <property type="match status" value="1"/>
</dbReference>
<evidence type="ECO:0000256" key="34">
    <source>
        <dbReference type="RuleBase" id="RU003351"/>
    </source>
</evidence>
<evidence type="ECO:0000259" key="38">
    <source>
        <dbReference type="PROSITE" id="PS51194"/>
    </source>
</evidence>
<feature type="active site" description="For helper component proteinase activity" evidence="33">
    <location>
        <position position="663"/>
    </location>
</feature>
<evidence type="ECO:0000256" key="15">
    <source>
        <dbReference type="ARBA" id="ARBA00022562"/>
    </source>
</evidence>
<dbReference type="InterPro" id="IPR043502">
    <property type="entry name" value="DNA/RNA_pol_sf"/>
</dbReference>
<dbReference type="InterPro" id="IPR001456">
    <property type="entry name" value="HC-pro"/>
</dbReference>
<dbReference type="CDD" id="cd23175">
    <property type="entry name" value="ps-ssRNAv_Potyviridae_RdRp"/>
    <property type="match status" value="1"/>
</dbReference>
<dbReference type="Gene3D" id="3.40.50.300">
    <property type="entry name" value="P-loop containing nucleotide triphosphate hydrolases"/>
    <property type="match status" value="2"/>
</dbReference>
<dbReference type="InterPro" id="IPR001650">
    <property type="entry name" value="Helicase_C-like"/>
</dbReference>
<dbReference type="GO" id="GO:0052170">
    <property type="term" value="P:symbiont-mediated suppression of host innate immune response"/>
    <property type="evidence" value="ECO:0007669"/>
    <property type="project" value="UniProtKB-KW"/>
</dbReference>
<evidence type="ECO:0000256" key="3">
    <source>
        <dbReference type="ARBA" id="ARBA00004147"/>
    </source>
</evidence>
<dbReference type="GO" id="GO:0005524">
    <property type="term" value="F:ATP binding"/>
    <property type="evidence" value="ECO:0007669"/>
    <property type="project" value="UniProtKB-KW"/>
</dbReference>
<dbReference type="SUPFAM" id="SSF56672">
    <property type="entry name" value="DNA/RNA polymerases"/>
    <property type="match status" value="1"/>
</dbReference>
<dbReference type="GO" id="GO:0005198">
    <property type="term" value="F:structural molecule activity"/>
    <property type="evidence" value="ECO:0007669"/>
    <property type="project" value="InterPro"/>
</dbReference>
<keyword evidence="43" id="KW-1185">Reference proteome</keyword>
<dbReference type="RefSeq" id="YP_009305422.1">
    <property type="nucleotide sequence ID" value="NC_031339.1"/>
</dbReference>
<protein>
    <recommendedName>
        <fullName evidence="7">Genome polyprotein</fullName>
    </recommendedName>
</protein>
<comment type="catalytic activity">
    <reaction evidence="2">
        <text>Hydrolyzes a Gly-|-Gly bond at its own C-terminus, commonly in the sequence -Tyr-Xaa-Val-Gly-|-Gly, in the processing of the potyviral polyprotein.</text>
        <dbReference type="EC" id="3.4.22.45"/>
    </reaction>
</comment>
<evidence type="ECO:0000256" key="10">
    <source>
        <dbReference type="ARBA" id="ARBA00022488"/>
    </source>
</evidence>
<keyword evidence="15" id="KW-1048">Host nucleus</keyword>
<dbReference type="Pfam" id="PF00270">
    <property type="entry name" value="DEAD"/>
    <property type="match status" value="1"/>
</dbReference>
<dbReference type="PANTHER" id="PTHR11067">
    <property type="entry name" value="INOSINE TRIPHOSPHATE PYROPHOSPHATASE/HAM1 PROTEIN"/>
    <property type="match status" value="1"/>
</dbReference>
<keyword evidence="24" id="KW-0788">Thiol protease</keyword>
<dbReference type="Pfam" id="PF01725">
    <property type="entry name" value="Ham1p_like"/>
    <property type="match status" value="1"/>
</dbReference>
<dbReference type="Pfam" id="PF00863">
    <property type="entry name" value="Peptidase_C4"/>
    <property type="match status" value="1"/>
</dbReference>
<evidence type="ECO:0000259" key="41">
    <source>
        <dbReference type="PROSITE" id="PS51871"/>
    </source>
</evidence>
<dbReference type="GO" id="GO:0042025">
    <property type="term" value="C:host cell nucleus"/>
    <property type="evidence" value="ECO:0007669"/>
    <property type="project" value="UniProtKB-SubCell"/>
</dbReference>
<feature type="compositionally biased region" description="Basic and acidic residues" evidence="35">
    <location>
        <begin position="2991"/>
        <end position="3003"/>
    </location>
</feature>
<dbReference type="GO" id="GO:0044161">
    <property type="term" value="C:host cell cytoplasmic vesicle"/>
    <property type="evidence" value="ECO:0007669"/>
    <property type="project" value="UniProtKB-SubCell"/>
</dbReference>
<keyword evidence="22" id="KW-0378">Hydrolase</keyword>
<evidence type="ECO:0000256" key="35">
    <source>
        <dbReference type="SAM" id="MobiDB-lite"/>
    </source>
</evidence>
<dbReference type="GO" id="GO:0019029">
    <property type="term" value="C:helical viral capsid"/>
    <property type="evidence" value="ECO:0007669"/>
    <property type="project" value="UniProtKB-KW"/>
</dbReference>
<feature type="domain" description="Peptidase C6" evidence="40">
    <location>
        <begin position="655"/>
        <end position="777"/>
    </location>
</feature>
<organism evidence="42 43">
    <name type="scientific">Euphorbia ringspot virus</name>
    <dbReference type="NCBI Taxonomy" id="291286"/>
    <lineage>
        <taxon>Viruses</taxon>
        <taxon>Riboviria</taxon>
        <taxon>Orthornavirae</taxon>
        <taxon>Pisuviricota</taxon>
        <taxon>Stelpaviricetes</taxon>
        <taxon>Patatavirales</taxon>
        <taxon>Potyviridae</taxon>
        <taxon>Potyvirus</taxon>
        <taxon>Potyvirus euphorbiae</taxon>
    </lineage>
</organism>
<dbReference type="GO" id="GO:0006351">
    <property type="term" value="P:DNA-templated transcription"/>
    <property type="evidence" value="ECO:0007669"/>
    <property type="project" value="InterPro"/>
</dbReference>
<evidence type="ECO:0000256" key="23">
    <source>
        <dbReference type="ARBA" id="ARBA00022806"/>
    </source>
</evidence>
<dbReference type="Proteomes" id="UP000204575">
    <property type="component" value="Segment"/>
</dbReference>
<dbReference type="InterPro" id="IPR011545">
    <property type="entry name" value="DEAD/DEAH_box_helicase_dom"/>
</dbReference>
<feature type="active site" description="For helper component proteinase activity" evidence="33">
    <location>
        <position position="736"/>
    </location>
</feature>
<dbReference type="PROSITE" id="PS51192">
    <property type="entry name" value="HELICASE_ATP_BIND_1"/>
    <property type="match status" value="1"/>
</dbReference>
<feature type="domain" description="Peptidase S30" evidence="41">
    <location>
        <begin position="176"/>
        <end position="319"/>
    </location>
</feature>
<evidence type="ECO:0000256" key="5">
    <source>
        <dbReference type="ARBA" id="ARBA00006064"/>
    </source>
</evidence>
<evidence type="ECO:0000256" key="33">
    <source>
        <dbReference type="PROSITE-ProRule" id="PRU01080"/>
    </source>
</evidence>
<dbReference type="GO" id="GO:0003723">
    <property type="term" value="F:RNA binding"/>
    <property type="evidence" value="ECO:0007669"/>
    <property type="project" value="InterPro"/>
</dbReference>
<dbReference type="InterPro" id="IPR002540">
    <property type="entry name" value="Pept_S30_P1_potyvir"/>
</dbReference>
<evidence type="ECO:0000259" key="40">
    <source>
        <dbReference type="PROSITE" id="PS51744"/>
    </source>
</evidence>
<keyword evidence="9" id="KW-0696">RNA-directed RNA polymerase</keyword>
<evidence type="ECO:0000256" key="24">
    <source>
        <dbReference type="ARBA" id="ARBA00022807"/>
    </source>
</evidence>
<evidence type="ECO:0000256" key="27">
    <source>
        <dbReference type="ARBA" id="ARBA00022953"/>
    </source>
</evidence>
<dbReference type="InterPro" id="IPR002637">
    <property type="entry name" value="RdgB/HAM1"/>
</dbReference>
<dbReference type="Pfam" id="PF00851">
    <property type="entry name" value="Peptidase_C6"/>
    <property type="match status" value="1"/>
</dbReference>
<evidence type="ECO:0000259" key="36">
    <source>
        <dbReference type="PROSITE" id="PS50507"/>
    </source>
</evidence>
<evidence type="ECO:0000256" key="25">
    <source>
        <dbReference type="ARBA" id="ARBA00022840"/>
    </source>
</evidence>
<dbReference type="Pfam" id="PF00271">
    <property type="entry name" value="Helicase_C"/>
    <property type="match status" value="1"/>
</dbReference>
<dbReference type="GO" id="GO:0006508">
    <property type="term" value="P:proteolysis"/>
    <property type="evidence" value="ECO:0007669"/>
    <property type="project" value="UniProtKB-KW"/>
</dbReference>
<evidence type="ECO:0000256" key="7">
    <source>
        <dbReference type="ARBA" id="ARBA00020107"/>
    </source>
</evidence>
<evidence type="ECO:0000256" key="28">
    <source>
        <dbReference type="ARBA" id="ARBA00023280"/>
    </source>
</evidence>
<evidence type="ECO:0000256" key="1">
    <source>
        <dbReference type="ARBA" id="ARBA00000785"/>
    </source>
</evidence>
<keyword evidence="25" id="KW-0067">ATP-binding</keyword>
<dbReference type="InterPro" id="IPR042308">
    <property type="entry name" value="HC_PRO_CPD_sf"/>
</dbReference>
<dbReference type="InterPro" id="IPR043128">
    <property type="entry name" value="Rev_trsase/Diguanyl_cyclase"/>
</dbReference>
<dbReference type="Pfam" id="PF13608">
    <property type="entry name" value="Potyvirid-P3"/>
    <property type="match status" value="1"/>
</dbReference>
<evidence type="ECO:0000256" key="14">
    <source>
        <dbReference type="ARBA" id="ARBA00022561"/>
    </source>
</evidence>
<sequence length="3265" mass="371815" precursor="true">MACKIANSTQSLRFGDFTVPYFWTKDNAFHTKPAIIETTVLKPATNVITSNTCDKQVIVTEPPFKQASEQNPWVYDPMSKVKVTYDKFNKSMIVEKQDGSFHTETRTEEQMNAYLQLLSENAQAEEEFQKADPSKIFKISIGGGKMATESVAESTIKKPLHTTPSMKNKIFFKPIYLENCQILQICHALGNIARKTGAEIEVIDKTAVKGVFKHTIKGKFLQLGVKHLRGEYTPFDIAVSHEQIKIINHVAKVVTSRAMLTADDIKPGTSGFVLHKHNLRVPAESVHGDIFIVQGMMDDVLVDARVYRNHRTRKLIQYYSNPGEKFWKGFSSTFVKLRPRNIEHQCSSDFDVEECGTVAAIVTQALFPCGKITCKTCALKYTEMDENELFQYLQQFLLDKTEIISKNHPTFSHMIMFLKALTSAFSGFDANLDAIMKIQQLVGDKTEAPFTHIKRINEIMGKGLTSNVAEKQEIPNHLLEIARYLRNRTDSIARGDLKHFRNKISGKAHINRYLMCDNQLDRNGNFQWGDREHHAKRFFNNYFEEIDPSLGYEKYVYRKNPNGGRKLAINNLIVSMNLKTLRKSLEGISTDKLPVTEACVSRRDGNFIYPCCCVTNEDGTPQYSEVYMPTQRHLKIGNTGDTKLVDLPANEREKLFITKDGYCYVNIFLAMLVNVPEVNAKNFTKMVRDVVISELGQWPSMMDIASFCHMLTLFFPDTASAELPRILVDHKTQTMHVLDSYGSIETGYHILKANTVTQLINFAHESMKSEMKHYIVGGRAGSQEEHNKESTMNLLIKCVYKPRLMHDLLMEEPYLIILSVCSPSLLIAMHRSGSLGRAIEQFIHTDTKLATALTIMEQLSHRVSASKAIEKQLEIISSKSEELLSVILSSRQLTLSATIAVQTLSNMSEERKVNQQLISNGYSVVNRLLADFDERSIQKKLACSWAELSALEKLSLTKDSLKVWHSSRKFSEENMHRDIEKTCRSSCIEFLDRCKNKVYNKYSKTKERITNHMHIRVGRFVCYLINSTSKVLPDLLRLVNTLLAMNLILNCYKIINGIIIQNREAKLAQAQLIAMKEGKETVCLYEMYYDQFKVMPTLDEFIDFVEKIDHDKAQRISDSLRQKVEVNHQARRPSQANVEKVIAFVSLFLMLFDSERSDCVYKSLLKVRTLFNIAENETKHQSLDDISNVLEDKDLTIDFDLETHEPSKHITQAVTFEEWLSNQLSRGNIQSHYRTGGTFLEFTRQTAASVANEIAHDVHTEFLVRGAVGSGKSTGLPFHLSKKGRVLMLEPTRPLAENVSRQLNSEPFLMDVTLQMRGYNRFGSTPITIMTSGFALHSIANNPQALRNYDFIMFDECHVHDASAIAFRCLLKEYEFPGKILKVSATPPGKEVEFETQHPVKLKVEDNLSIQQFVEAQGRAINADVTQDGNNILVYVASYNEVDQCAKLLMSKNYKVTKVDGRTMKTGNVEITTEGTDEQKHFIVATNIIENGVTIDIDVVVDFGMKVVPILDVESRMIRYNKQSISYGERIQRLGRVGRNKKGTALRIGRTERGLTEIPQIVSTEAALLCFAYGLPVMAQNVSTSILGNITCQQARAMQQFELSPYFMYNFVRFDGTMHNEIHEILKCFKLRTSEMMLNKFAIPNQSVHTWLTVEEMRKCGVQISLDDSTRIPFFVKDIPERVYEKLWNAVQKYKGDAGFGKLTSAQTGKIAYTLQTDVHAIPTTLSIIEQLIQQEQTKQNHFESLKYNSVRMHSFSLASLSNAIRAKYLVDHTAENLTKLQNARTQLLEFKNLQTDASTRGLIEKFPALSCVYHQSKDSVAKNLELKGRWNRSLITKDLLVIGGIICGGAWMLYEHLVAKMQCEVQHQGYSKRQRLKLKFRDARDRKQGREVFGDDGTMEHYFGEAYTAKGKKSGRTRGSGIKNRKFINMYGFNPDDFSAVRFVDPLTGCTLDESVYTSIRDVQDHFGQIREEAINEDLLDRQALGTGIQAYYTKNFQGKALKVDLTPHNPYVVSRNTNTIAGFPEKEGVLRQTGDAVEIDIEAIPKPKPGLDMQVEHESKSLLYGLRDYNPIAGAICHLTNHSDGFHRELYGILYGGLIITNQHLFEHNNGTLHIKSRHGEFVCKNTTQLEMLPIAKYDMLIIKTPKDFPVSPMKLRFRPPKQGERICMVGTNFQQKSCSSVVSETSAIYPRENSTFWSHWISTKDGQCGFPMVSTADGWIVGIHSLTSVRDEKNYFVAIPENFEKEFLNTEANQQWVKQWKYNPDLLSWGSLWIRKSQPGCIFNPTKLIMDLQDHEVAMQAYDSRSKWMYNALQGNLKAVAQCPNQLVTKHTVKGKCMLFNTYLETHPEERKLFEPYLSKYDKSRLNKEAFIKDITKYSTEIRIGEIDCDVFEKALECLIKKLESWGFEKCDYVTSGVTIVDSLNMKSAVGALYTGKKRDYFEAFSNEDKEEIVKESCLRLYTGKMGVWNGSLKAELRPIEKVKENKTRVFTAAPLDTLLGGKVCVDDFNNQFYDLNLKCPWSVGMTKFYGGWNQLMNGLPDGWVYCDADGSRFDSSLSPYLINAVLRIRLHFMEEWDVGEQMLQNLYTEITYTPIATPDGTIIKKFKGNNSGQPSTVVDNTLMVILSVFYTLLKCGIEIENYENDFRFFANGDDLIIAINPEIEQILDKFKDHFEQLGLHYDFTSRTTDKSELWFMSHKAIKYNDMWIPKLEEARIVSILEWDRSSKPEHRLEAICAAMIEAWGYTWLVHEIRKFYQWTLEQMPYTQLAKEGKAPYIAETALKKLYTGIDTTKEEIEVYLRALEDNDDSIEINFVTGNKNKFAEVAAITNGTGIVLVQTPLNLTEVQGTRQEIIMCKAKLAFQKLQTPVLVEDTSLELIGCNRMPGPYVKFFSNETIIDMVTCSEKTAAQAICTFALYDGKTMEIVEGISNGDIVYEERGHNGFGWDCIFQDKQTGKTYAEMSPLEKNQVSHRAAALKRLQEVLRRKGETQTEVRHQSGDVKNAGVAPPSKDKGPATSEVARRDDREVNAGTPGLFQIPRLKKLNSQLYIPKVKGRAAINLDHLITYAPREEDISNVYATQAQFEAWYEGAMSSYGVTREQFDVMVNGFIVWCIDNGTSPNLNGEWVMMDGEEQVTFNLQPMIEHAKPTLRQVMAHYSNVAETYIVMRNAEKPYMPRYGLQRNLTDMSLARYAFDFYRITSKTPPRAREAVFQMKAAALRNVKNNLFGLDGNVGSKEENTERHTADDVNRNMHSLLGMQAM</sequence>
<evidence type="ECO:0000256" key="6">
    <source>
        <dbReference type="ARBA" id="ARBA00008023"/>
    </source>
</evidence>
<keyword evidence="12" id="KW-0191">Covalent protein-RNA linkage</keyword>
<keyword evidence="11" id="KW-1139">Helical capsid protein</keyword>
<feature type="domain" description="Peptidase C4" evidence="39">
    <location>
        <begin position="2061"/>
        <end position="2279"/>
    </location>
</feature>
<dbReference type="GO" id="GO:0047429">
    <property type="term" value="F:nucleoside triphosphate diphosphatase activity"/>
    <property type="evidence" value="ECO:0007669"/>
    <property type="project" value="InterPro"/>
</dbReference>
<keyword evidence="20" id="KW-0548">Nucleotidyltransferase</keyword>
<keyword evidence="21" id="KW-0547">Nucleotide-binding</keyword>
<evidence type="ECO:0000256" key="30">
    <source>
        <dbReference type="ARBA" id="ARBA00029422"/>
    </source>
</evidence>
<keyword evidence="19" id="KW-0808">Transferase</keyword>
<evidence type="ECO:0000313" key="42">
    <source>
        <dbReference type="EMBL" id="AOT35732.1"/>
    </source>
</evidence>
<dbReference type="Pfam" id="PF08440">
    <property type="entry name" value="Poty_PP"/>
    <property type="match status" value="1"/>
</dbReference>
<dbReference type="SUPFAM" id="SSF52540">
    <property type="entry name" value="P-loop containing nucleoside triphosphate hydrolases"/>
    <property type="match status" value="2"/>
</dbReference>
<dbReference type="Pfam" id="PF00680">
    <property type="entry name" value="RdRP_1"/>
    <property type="match status" value="1"/>
</dbReference>
<dbReference type="PRINTS" id="PR00966">
    <property type="entry name" value="NIAPOTYPTASE"/>
</dbReference>
<dbReference type="Gene3D" id="3.90.70.150">
    <property type="entry name" value="Helper component proteinase"/>
    <property type="match status" value="1"/>
</dbReference>
<evidence type="ECO:0000256" key="18">
    <source>
        <dbReference type="ARBA" id="ARBA00022670"/>
    </source>
</evidence>
<dbReference type="GO" id="GO:0009143">
    <property type="term" value="P:nucleoside triphosphate catabolic process"/>
    <property type="evidence" value="ECO:0007669"/>
    <property type="project" value="InterPro"/>
</dbReference>
<evidence type="ECO:0000313" key="43">
    <source>
        <dbReference type="Proteomes" id="UP000204575"/>
    </source>
</evidence>
<dbReference type="PANTHER" id="PTHR11067:SF9">
    <property type="entry name" value="INOSINE TRIPHOSPHATE PYROPHOSPHATASE"/>
    <property type="match status" value="1"/>
</dbReference>
<dbReference type="Pfam" id="PF01577">
    <property type="entry name" value="Peptidase_S30"/>
    <property type="match status" value="1"/>
</dbReference>
<keyword evidence="8" id="KW-0941">Suppressor of RNA silencing</keyword>
<evidence type="ECO:0000256" key="2">
    <source>
        <dbReference type="ARBA" id="ARBA00001848"/>
    </source>
</evidence>
<evidence type="ECO:0000256" key="29">
    <source>
        <dbReference type="ARBA" id="ARBA00029405"/>
    </source>
</evidence>
<evidence type="ECO:0000259" key="37">
    <source>
        <dbReference type="PROSITE" id="PS51192"/>
    </source>
</evidence>
<dbReference type="SMART" id="SM00490">
    <property type="entry name" value="HELICc"/>
    <property type="match status" value="1"/>
</dbReference>
<evidence type="ECO:0000256" key="4">
    <source>
        <dbReference type="ARBA" id="ARBA00004328"/>
    </source>
</evidence>
<dbReference type="PROSITE" id="PS51436">
    <property type="entry name" value="POTYVIRUS_NIA_PRO"/>
    <property type="match status" value="1"/>
</dbReference>
<dbReference type="Pfam" id="PF00767">
    <property type="entry name" value="Poty_coat"/>
    <property type="match status" value="1"/>
</dbReference>
<keyword evidence="23" id="KW-0347">Helicase</keyword>
<dbReference type="Gene3D" id="2.40.10.10">
    <property type="entry name" value="Trypsin-like serine proteases"/>
    <property type="match status" value="2"/>
</dbReference>
<feature type="compositionally biased region" description="Basic and acidic residues" evidence="35">
    <location>
        <begin position="3014"/>
        <end position="3031"/>
    </location>
</feature>
<keyword evidence="27" id="KW-0693">Viral RNA replication</keyword>
<dbReference type="PROSITE" id="PS51194">
    <property type="entry name" value="HELICASE_CTER"/>
    <property type="match status" value="1"/>
</dbReference>
<dbReference type="InterPro" id="IPR031159">
    <property type="entry name" value="HC_PRO_CPD_dom"/>
</dbReference>
<reference evidence="42 43" key="1">
    <citation type="journal article" date="2016" name="Arch. Virol.">
        <title>Analysis of the complete genome sequence of Euphorbia ringspot virus, an atypical member of the genus Potyvirus.</title>
        <authorList>
            <person name="Knierim D."/>
            <person name="Menzel W."/>
            <person name="Winter S."/>
        </authorList>
    </citation>
    <scope>NUCLEOTIDE SEQUENCE [LARGE SCALE GENOMIC DNA]</scope>
    <source>
        <strain evidence="42">PV-0902</strain>
    </source>
</reference>
<dbReference type="EMBL" id="KX355613">
    <property type="protein sequence ID" value="AOT35732.1"/>
    <property type="molecule type" value="Genomic_RNA"/>
</dbReference>
<dbReference type="InterPro" id="IPR014001">
    <property type="entry name" value="Helicase_ATP-bd"/>
</dbReference>
<dbReference type="GO" id="GO:0004197">
    <property type="term" value="F:cysteine-type endopeptidase activity"/>
    <property type="evidence" value="ECO:0007669"/>
    <property type="project" value="InterPro"/>
</dbReference>
<keyword evidence="14" id="KW-0167">Capsid protein</keyword>
<evidence type="ECO:0000256" key="22">
    <source>
        <dbReference type="ARBA" id="ARBA00022801"/>
    </source>
</evidence>
<dbReference type="InterPro" id="IPR029001">
    <property type="entry name" value="ITPase-like_fam"/>
</dbReference>
<evidence type="ECO:0000256" key="9">
    <source>
        <dbReference type="ARBA" id="ARBA00022484"/>
    </source>
</evidence>
<evidence type="ECO:0000256" key="19">
    <source>
        <dbReference type="ARBA" id="ARBA00022679"/>
    </source>
</evidence>
<keyword evidence="10" id="KW-1036">Host cytoplasmic vesicle</keyword>
<dbReference type="GO" id="GO:0003968">
    <property type="term" value="F:RNA-directed RNA polymerase activity"/>
    <property type="evidence" value="ECO:0007669"/>
    <property type="project" value="UniProtKB-KW"/>
</dbReference>
<dbReference type="GeneID" id="29295151"/>
<dbReference type="PROSITE" id="PS51871">
    <property type="entry name" value="PV_P1_PRO"/>
    <property type="match status" value="1"/>
</dbReference>
<evidence type="ECO:0000256" key="17">
    <source>
        <dbReference type="ARBA" id="ARBA00022632"/>
    </source>
</evidence>
<keyword evidence="17" id="KW-1090">Inhibition of host innate immune response by virus</keyword>
<dbReference type="InterPro" id="IPR039560">
    <property type="entry name" value="Potyvirid-P3"/>
</dbReference>
<feature type="region of interest" description="Disordered" evidence="35">
    <location>
        <begin position="2991"/>
        <end position="3031"/>
    </location>
</feature>
<name>A0A1D8FFY0_9POTV</name>
<feature type="domain" description="Helicase ATP-binding" evidence="37">
    <location>
        <begin position="1253"/>
        <end position="1405"/>
    </location>
</feature>
<dbReference type="GO" id="GO:0004386">
    <property type="term" value="F:helicase activity"/>
    <property type="evidence" value="ECO:0007669"/>
    <property type="project" value="UniProtKB-KW"/>
</dbReference>
<dbReference type="InterPro" id="IPR027417">
    <property type="entry name" value="P-loop_NTPase"/>
</dbReference>
<dbReference type="InterPro" id="IPR001205">
    <property type="entry name" value="RNA-dir_pol_C"/>
</dbReference>
<evidence type="ECO:0000256" key="26">
    <source>
        <dbReference type="ARBA" id="ARBA00022844"/>
    </source>
</evidence>
<comment type="catalytic activity">
    <reaction evidence="1">
        <text>Hydrolyzes glutaminyl bonds, and activity is further restricted by preferences for the amino acids in P6 - P1' that vary with the species of potyvirus, e.g. Glu-Xaa-Xaa-Tyr-Xaa-Gln-|-(Ser or Gly) for the enzyme from tobacco etch virus. The natural substrate is the viral polyprotein, but other proteins and oligopeptides containing the appropriate consensus sequence are also cleaved.</text>
        <dbReference type="EC" id="3.4.22.44"/>
    </reaction>
</comment>
<evidence type="ECO:0000259" key="39">
    <source>
        <dbReference type="PROSITE" id="PS51436"/>
    </source>
</evidence>
<dbReference type="Gene3D" id="3.90.950.10">
    <property type="match status" value="1"/>
</dbReference>
<evidence type="ECO:0000256" key="16">
    <source>
        <dbReference type="ARBA" id="ARBA00022581"/>
    </source>
</evidence>
<dbReference type="InterPro" id="IPR013648">
    <property type="entry name" value="PP_Potyviridae"/>
</dbReference>
<feature type="domain" description="Helicase C-terminal" evidence="38">
    <location>
        <begin position="1424"/>
        <end position="1583"/>
    </location>
</feature>
<dbReference type="Gene3D" id="3.30.70.270">
    <property type="match status" value="1"/>
</dbReference>
<evidence type="ECO:0000256" key="32">
    <source>
        <dbReference type="ARBA" id="ARBA00045403"/>
    </source>
</evidence>
<comment type="function">
    <text evidence="32">Mediates the cap-independent, EIF4E-dependent translation of viral genomic RNAs. Binds to the cap-binding site of host EIF4E and thus interferes with the host EIF4E-dependent mRNA export and translation. VPg-RNA directly binds EIF4E and is a template for transcription. Also forms trimeric complexes with EIF4E-EIF4G, which are templates for translation.</text>
</comment>
<keyword evidence="28" id="KW-0899">Viral immunoevasion</keyword>
<dbReference type="InterPro" id="IPR001730">
    <property type="entry name" value="Potyv_NIa-pro_dom"/>
</dbReference>
<evidence type="ECO:0000256" key="12">
    <source>
        <dbReference type="ARBA" id="ARBA00022520"/>
    </source>
</evidence>
<comment type="similarity">
    <text evidence="6">Belongs to the HAM1 NTPase family.</text>
</comment>
<dbReference type="KEGG" id="vg:29295151"/>